<gene>
    <name evidence="1" type="ORF">DLK05_07685</name>
</gene>
<dbReference type="OrthoDB" id="2047848at2"/>
<accession>A0A434AVG6</accession>
<dbReference type="EMBL" id="RJJX01000008">
    <property type="protein sequence ID" value="RUT78450.1"/>
    <property type="molecule type" value="Genomic_DNA"/>
</dbReference>
<dbReference type="InterPro" id="IPR036890">
    <property type="entry name" value="HATPase_C_sf"/>
</dbReference>
<reference evidence="1 2" key="1">
    <citation type="submission" date="2018-11" db="EMBL/GenBank/DDBJ databases">
        <title>Parancylomarina longa gen. nov., sp. nov., isolated from sediments of southern Okinawa.</title>
        <authorList>
            <person name="Fu T."/>
        </authorList>
    </citation>
    <scope>NUCLEOTIDE SEQUENCE [LARGE SCALE GENOMIC DNA]</scope>
    <source>
        <strain evidence="1 2">T3-2 S1-C</strain>
    </source>
</reference>
<name>A0A434AVG6_9BACT</name>
<keyword evidence="1" id="KW-0067">ATP-binding</keyword>
<organism evidence="1 2">
    <name type="scientific">Ancylomarina longa</name>
    <dbReference type="NCBI Taxonomy" id="2487017"/>
    <lineage>
        <taxon>Bacteria</taxon>
        <taxon>Pseudomonadati</taxon>
        <taxon>Bacteroidota</taxon>
        <taxon>Bacteroidia</taxon>
        <taxon>Marinilabiliales</taxon>
        <taxon>Marinifilaceae</taxon>
        <taxon>Ancylomarina</taxon>
    </lineage>
</organism>
<proteinExistence type="predicted"/>
<dbReference type="Proteomes" id="UP000282985">
    <property type="component" value="Unassembled WGS sequence"/>
</dbReference>
<keyword evidence="2" id="KW-1185">Reference proteome</keyword>
<comment type="caution">
    <text evidence="1">The sequence shown here is derived from an EMBL/GenBank/DDBJ whole genome shotgun (WGS) entry which is preliminary data.</text>
</comment>
<dbReference type="RefSeq" id="WP_127343407.1">
    <property type="nucleotide sequence ID" value="NZ_RJJX01000008.1"/>
</dbReference>
<dbReference type="GO" id="GO:0005524">
    <property type="term" value="F:ATP binding"/>
    <property type="evidence" value="ECO:0007669"/>
    <property type="project" value="UniProtKB-KW"/>
</dbReference>
<evidence type="ECO:0000313" key="1">
    <source>
        <dbReference type="EMBL" id="RUT78450.1"/>
    </source>
</evidence>
<dbReference type="SUPFAM" id="SSF55874">
    <property type="entry name" value="ATPase domain of HSP90 chaperone/DNA topoisomerase II/histidine kinase"/>
    <property type="match status" value="1"/>
</dbReference>
<sequence length="269" mass="31020">MVIKIPKKVTNNFQGVVLFSDLYAQTKACYNQEIVLDFEETKLFESNLFAVLSCLIAFWERRRNKIRFTGMQDSIQNLFNIKKLENKHAQKRIWKCLVKSQCFTSADEELLSDYLENKIFPNRPEITTNPQLKMAIELCVAETFRNAFVHSDCKEVFIAHFFSVYNNKLFISIVDQGKTIRDIARTDEGKILNGVDAIDWAVHDGTSSKSEKQKGIGLNTIRQFIEQNQGKIQIVSGNGVWKQVKHRSFSKTYERSFPGTIITLEFNLG</sequence>
<dbReference type="Gene3D" id="3.30.565.10">
    <property type="entry name" value="Histidine kinase-like ATPase, C-terminal domain"/>
    <property type="match status" value="1"/>
</dbReference>
<dbReference type="AlphaFoldDB" id="A0A434AVG6"/>
<protein>
    <submittedName>
        <fullName evidence="1">ATP-binding protein</fullName>
    </submittedName>
</protein>
<keyword evidence="1" id="KW-0547">Nucleotide-binding</keyword>
<evidence type="ECO:0000313" key="2">
    <source>
        <dbReference type="Proteomes" id="UP000282985"/>
    </source>
</evidence>